<dbReference type="Gene3D" id="1.10.10.10">
    <property type="entry name" value="Winged helix-like DNA-binding domain superfamily/Winged helix DNA-binding domain"/>
    <property type="match status" value="1"/>
</dbReference>
<accession>A0A841BLQ6</accession>
<evidence type="ECO:0000313" key="2">
    <source>
        <dbReference type="EMBL" id="MBB5867682.1"/>
    </source>
</evidence>
<feature type="domain" description="ANTAR" evidence="1">
    <location>
        <begin position="16"/>
        <end position="47"/>
    </location>
</feature>
<evidence type="ECO:0000313" key="3">
    <source>
        <dbReference type="Proteomes" id="UP000587527"/>
    </source>
</evidence>
<gene>
    <name evidence="2" type="ORF">F4553_001061</name>
</gene>
<reference evidence="2 3" key="1">
    <citation type="submission" date="2020-08" db="EMBL/GenBank/DDBJ databases">
        <title>Sequencing the genomes of 1000 actinobacteria strains.</title>
        <authorList>
            <person name="Klenk H.-P."/>
        </authorList>
    </citation>
    <scope>NUCLEOTIDE SEQUENCE [LARGE SCALE GENOMIC DNA]</scope>
    <source>
        <strain evidence="2 3">DSM 45362</strain>
    </source>
</reference>
<evidence type="ECO:0000259" key="1">
    <source>
        <dbReference type="Pfam" id="PF03861"/>
    </source>
</evidence>
<dbReference type="RefSeq" id="WP_184832723.1">
    <property type="nucleotide sequence ID" value="NZ_JACHMN010000001.1"/>
</dbReference>
<keyword evidence="3" id="KW-1185">Reference proteome</keyword>
<dbReference type="Proteomes" id="UP000587527">
    <property type="component" value="Unassembled WGS sequence"/>
</dbReference>
<dbReference type="AlphaFoldDB" id="A0A841BLQ6"/>
<dbReference type="GO" id="GO:0003723">
    <property type="term" value="F:RNA binding"/>
    <property type="evidence" value="ECO:0007669"/>
    <property type="project" value="InterPro"/>
</dbReference>
<organism evidence="2 3">
    <name type="scientific">Allocatelliglobosispora scoriae</name>
    <dbReference type="NCBI Taxonomy" id="643052"/>
    <lineage>
        <taxon>Bacteria</taxon>
        <taxon>Bacillati</taxon>
        <taxon>Actinomycetota</taxon>
        <taxon>Actinomycetes</taxon>
        <taxon>Micromonosporales</taxon>
        <taxon>Micromonosporaceae</taxon>
        <taxon>Allocatelliglobosispora</taxon>
    </lineage>
</organism>
<protein>
    <recommendedName>
        <fullName evidence="1">ANTAR domain-containing protein</fullName>
    </recommendedName>
</protein>
<dbReference type="InterPro" id="IPR036388">
    <property type="entry name" value="WH-like_DNA-bd_sf"/>
</dbReference>
<dbReference type="InterPro" id="IPR005561">
    <property type="entry name" value="ANTAR"/>
</dbReference>
<sequence>MSASRTIKATRHGRRTRGVTVDEAFVLIRAYARRSNQRLGDVAQAVVADPTVLPGLFA</sequence>
<dbReference type="Pfam" id="PF03861">
    <property type="entry name" value="ANTAR"/>
    <property type="match status" value="1"/>
</dbReference>
<comment type="caution">
    <text evidence="2">The sequence shown here is derived from an EMBL/GenBank/DDBJ whole genome shotgun (WGS) entry which is preliminary data.</text>
</comment>
<dbReference type="EMBL" id="JACHMN010000001">
    <property type="protein sequence ID" value="MBB5867682.1"/>
    <property type="molecule type" value="Genomic_DNA"/>
</dbReference>
<name>A0A841BLQ6_9ACTN</name>
<proteinExistence type="predicted"/>